<dbReference type="InterPro" id="IPR011006">
    <property type="entry name" value="CheY-like_superfamily"/>
</dbReference>
<dbReference type="GO" id="GO:0035438">
    <property type="term" value="F:cyclic-di-GMP binding"/>
    <property type="evidence" value="ECO:0007669"/>
    <property type="project" value="InterPro"/>
</dbReference>
<dbReference type="eggNOG" id="COG0745">
    <property type="taxonomic scope" value="Bacteria"/>
</dbReference>
<dbReference type="InterPro" id="IPR009875">
    <property type="entry name" value="PilZ_domain"/>
</dbReference>
<dbReference type="Proteomes" id="UP000002432">
    <property type="component" value="Chromosome"/>
</dbReference>
<keyword evidence="3" id="KW-1185">Reference proteome</keyword>
<protein>
    <submittedName>
        <fullName evidence="2">Response regulator receiver protein</fullName>
    </submittedName>
</protein>
<name>Q1IMP0_KORVE</name>
<reference evidence="2 3" key="1">
    <citation type="journal article" date="2009" name="Appl. Environ. Microbiol.">
        <title>Three genomes from the phylum Acidobacteria provide insight into the lifestyles of these microorganisms in soils.</title>
        <authorList>
            <person name="Ward N.L."/>
            <person name="Challacombe J.F."/>
            <person name="Janssen P.H."/>
            <person name="Henrissat B."/>
            <person name="Coutinho P.M."/>
            <person name="Wu M."/>
            <person name="Xie G."/>
            <person name="Haft D.H."/>
            <person name="Sait M."/>
            <person name="Badger J."/>
            <person name="Barabote R.D."/>
            <person name="Bradley B."/>
            <person name="Brettin T.S."/>
            <person name="Brinkac L.M."/>
            <person name="Bruce D."/>
            <person name="Creasy T."/>
            <person name="Daugherty S.C."/>
            <person name="Davidsen T.M."/>
            <person name="DeBoy R.T."/>
            <person name="Detter J.C."/>
            <person name="Dodson R.J."/>
            <person name="Durkin A.S."/>
            <person name="Ganapathy A."/>
            <person name="Gwinn-Giglio M."/>
            <person name="Han C.S."/>
            <person name="Khouri H."/>
            <person name="Kiss H."/>
            <person name="Kothari S.P."/>
            <person name="Madupu R."/>
            <person name="Nelson K.E."/>
            <person name="Nelson W.C."/>
            <person name="Paulsen I."/>
            <person name="Penn K."/>
            <person name="Ren Q."/>
            <person name="Rosovitz M.J."/>
            <person name="Selengut J.D."/>
            <person name="Shrivastava S."/>
            <person name="Sullivan S.A."/>
            <person name="Tapia R."/>
            <person name="Thompson L.S."/>
            <person name="Watkins K.L."/>
            <person name="Yang Q."/>
            <person name="Yu C."/>
            <person name="Zafar N."/>
            <person name="Zhou L."/>
            <person name="Kuske C.R."/>
        </authorList>
    </citation>
    <scope>NUCLEOTIDE SEQUENCE [LARGE SCALE GENOMIC DNA]</scope>
    <source>
        <strain evidence="2 3">Ellin345</strain>
    </source>
</reference>
<dbReference type="EnsemblBacteria" id="ABF41860">
    <property type="protein sequence ID" value="ABF41860"/>
    <property type="gene ID" value="Acid345_2859"/>
</dbReference>
<dbReference type="EMBL" id="CP000360">
    <property type="protein sequence ID" value="ABF41860.1"/>
    <property type="molecule type" value="Genomic_DNA"/>
</dbReference>
<dbReference type="RefSeq" id="WP_011523661.1">
    <property type="nucleotide sequence ID" value="NC_008009.1"/>
</dbReference>
<organism evidence="2 3">
    <name type="scientific">Koribacter versatilis (strain Ellin345)</name>
    <dbReference type="NCBI Taxonomy" id="204669"/>
    <lineage>
        <taxon>Bacteria</taxon>
        <taxon>Pseudomonadati</taxon>
        <taxon>Acidobacteriota</taxon>
        <taxon>Terriglobia</taxon>
        <taxon>Terriglobales</taxon>
        <taxon>Candidatus Korobacteraceae</taxon>
        <taxon>Candidatus Korobacter</taxon>
    </lineage>
</organism>
<evidence type="ECO:0000313" key="2">
    <source>
        <dbReference type="EMBL" id="ABF41860.1"/>
    </source>
</evidence>
<gene>
    <name evidence="2" type="ordered locus">Acid345_2859</name>
</gene>
<dbReference type="STRING" id="204669.Acid345_2859"/>
<dbReference type="HOGENOM" id="CLU_1150675_0_0_0"/>
<sequence length="232" mass="26565">MSVRSLMYSHDSELIEKFTAALRVLGIQNEPCIDLDRAGKRLYDRFDAVLVDCCDDSGLALIKQVRESHANARAIVFAIADFQNSRNLGSLANFTIPKPVNWDMAKRTLRAARTLIHRERRLSERSQMRSTALISVDAKEVAVRMLDLSMRGMLVQWTGKLELNRRVMIRFNLPDTKIGINCKGRIAWTDERGQTGIEFLNLSEDVTTQMQRWLDGTRNTRRSIPAVRSNVW</sequence>
<dbReference type="KEGG" id="aba:Acid345_2859"/>
<dbReference type="SUPFAM" id="SSF141371">
    <property type="entry name" value="PilZ domain-like"/>
    <property type="match status" value="1"/>
</dbReference>
<dbReference type="Gene3D" id="2.40.10.220">
    <property type="entry name" value="predicted glycosyltransferase like domains"/>
    <property type="match status" value="1"/>
</dbReference>
<evidence type="ECO:0000313" key="3">
    <source>
        <dbReference type="Proteomes" id="UP000002432"/>
    </source>
</evidence>
<dbReference type="SUPFAM" id="SSF52172">
    <property type="entry name" value="CheY-like"/>
    <property type="match status" value="1"/>
</dbReference>
<feature type="domain" description="PilZ" evidence="1">
    <location>
        <begin position="119"/>
        <end position="215"/>
    </location>
</feature>
<dbReference type="Pfam" id="PF07238">
    <property type="entry name" value="PilZ"/>
    <property type="match status" value="1"/>
</dbReference>
<accession>Q1IMP0</accession>
<proteinExistence type="predicted"/>
<dbReference type="AlphaFoldDB" id="Q1IMP0"/>
<evidence type="ECO:0000259" key="1">
    <source>
        <dbReference type="Pfam" id="PF07238"/>
    </source>
</evidence>